<dbReference type="SUPFAM" id="SSF103473">
    <property type="entry name" value="MFS general substrate transporter"/>
    <property type="match status" value="1"/>
</dbReference>
<dbReference type="PANTHER" id="PTHR43439:SF2">
    <property type="entry name" value="ENZYME, PUTATIVE (JCVI)-RELATED"/>
    <property type="match status" value="1"/>
</dbReference>
<comment type="caution">
    <text evidence="5">The sequence shown here is derived from an EMBL/GenBank/DDBJ whole genome shotgun (WGS) entry which is preliminary data.</text>
</comment>
<gene>
    <name evidence="5" type="ORF">G7Y89_g10678</name>
</gene>
<reference evidence="5 6" key="1">
    <citation type="submission" date="2020-03" db="EMBL/GenBank/DDBJ databases">
        <title>Draft Genome Sequence of Cudoniella acicularis.</title>
        <authorList>
            <person name="Buettner E."/>
            <person name="Kellner H."/>
        </authorList>
    </citation>
    <scope>NUCLEOTIDE SEQUENCE [LARGE SCALE GENOMIC DNA]</scope>
    <source>
        <strain evidence="5 6">DSM 108380</strain>
    </source>
</reference>
<dbReference type="EMBL" id="JAAMPI010000962">
    <property type="protein sequence ID" value="KAF4627477.1"/>
    <property type="molecule type" value="Genomic_DNA"/>
</dbReference>
<feature type="transmembrane region" description="Helical" evidence="3">
    <location>
        <begin position="589"/>
        <end position="607"/>
    </location>
</feature>
<dbReference type="Gene3D" id="3.40.50.12780">
    <property type="entry name" value="N-terminal domain of ligase-like"/>
    <property type="match status" value="1"/>
</dbReference>
<keyword evidence="6" id="KW-1185">Reference proteome</keyword>
<keyword evidence="1" id="KW-0596">Phosphopantetheine</keyword>
<feature type="transmembrane region" description="Helical" evidence="3">
    <location>
        <begin position="627"/>
        <end position="649"/>
    </location>
</feature>
<dbReference type="InterPro" id="IPR000873">
    <property type="entry name" value="AMP-dep_synth/lig_dom"/>
</dbReference>
<keyword evidence="2" id="KW-0597">Phosphoprotein</keyword>
<keyword evidence="3" id="KW-0812">Transmembrane</keyword>
<evidence type="ECO:0000313" key="6">
    <source>
        <dbReference type="Proteomes" id="UP000566819"/>
    </source>
</evidence>
<keyword evidence="3" id="KW-0472">Membrane</keyword>
<feature type="transmembrane region" description="Helical" evidence="3">
    <location>
        <begin position="557"/>
        <end position="582"/>
    </location>
</feature>
<dbReference type="InterPro" id="IPR020845">
    <property type="entry name" value="AMP-binding_CS"/>
</dbReference>
<dbReference type="InterPro" id="IPR051414">
    <property type="entry name" value="Adenylate-forming_Reductase"/>
</dbReference>
<keyword evidence="3" id="KW-1133">Transmembrane helix</keyword>
<dbReference type="Pfam" id="PF23562">
    <property type="entry name" value="AMP-binding_C_3"/>
    <property type="match status" value="1"/>
</dbReference>
<dbReference type="Pfam" id="PF00501">
    <property type="entry name" value="AMP-binding"/>
    <property type="match status" value="1"/>
</dbReference>
<organism evidence="5 6">
    <name type="scientific">Cudoniella acicularis</name>
    <dbReference type="NCBI Taxonomy" id="354080"/>
    <lineage>
        <taxon>Eukaryota</taxon>
        <taxon>Fungi</taxon>
        <taxon>Dikarya</taxon>
        <taxon>Ascomycota</taxon>
        <taxon>Pezizomycotina</taxon>
        <taxon>Leotiomycetes</taxon>
        <taxon>Helotiales</taxon>
        <taxon>Tricladiaceae</taxon>
        <taxon>Cudoniella</taxon>
    </lineage>
</organism>
<dbReference type="AlphaFoldDB" id="A0A8H4VYZ6"/>
<evidence type="ECO:0000256" key="3">
    <source>
        <dbReference type="SAM" id="Phobius"/>
    </source>
</evidence>
<name>A0A8H4VYZ6_9HELO</name>
<evidence type="ECO:0000256" key="2">
    <source>
        <dbReference type="ARBA" id="ARBA00022553"/>
    </source>
</evidence>
<accession>A0A8H4VYZ6</accession>
<proteinExistence type="predicted"/>
<sequence>MARTYAPYGFGYRTLSETLSHLATSQPDRIYASIPKTANLVDGFLDVSVSDMERMASALTGWIEDTWGQSSSFETIAYIGIPDLRSVPVFLAALFLPSPRNAMAANVSLLEKTGCSKIIYAKEVKPVIDQICNLTTALAIEVSSFDEIFRMPLRGTFFPKRPFDKVKNDPILILHSSGSTGLPKPITMTNGTFGVLDSERFLPDVPGRVRRDFSIWDFEGGGKFFTIFPYFHLAGFLSLVVNPIFTEASSPVLGPPLAPPSGALMKEVLKHQKVKALYIPPSIAEQMLAESDGIDYFERLDFICYTGGPFSPDAGLRLVQVTDLVPLYGSTEAFQTPQLVPSKEDWAYMEWNPHFKHVMELAEDGAYELVLFTDASTEKRSALNHNFPGTPEWRTRDLFKPHPSKPNLWQYYGRRDDIIVFSNGEKFNPVPMELMIGGNKSLSGVLVVGQGRLQASLLLEPIPGNAHDSAKFIEDLLPLVGRANAQAPAQGRISRSKILVVAPGAFIRAGKGTVIRKLSEKKLQAEIDKLYLSDVETFAGDIVADAFSKRLHLHDDFFAFGLDSLNTAFFIGFPFVAIVVNIPQRAQAVYGLSPTHAGLALLPLLLTSPFATALSGFLTSNMKVPPLYLILIGAVLQVGRCGVDMFAAYESRGRDPGKAVWV</sequence>
<dbReference type="OrthoDB" id="429813at2759"/>
<dbReference type="InterPro" id="IPR036259">
    <property type="entry name" value="MFS_trans_sf"/>
</dbReference>
<dbReference type="InterPro" id="IPR042099">
    <property type="entry name" value="ANL_N_sf"/>
</dbReference>
<protein>
    <recommendedName>
        <fullName evidence="4">AMP-dependent synthetase/ligase domain-containing protein</fullName>
    </recommendedName>
</protein>
<evidence type="ECO:0000313" key="5">
    <source>
        <dbReference type="EMBL" id="KAF4627477.1"/>
    </source>
</evidence>
<dbReference type="PANTHER" id="PTHR43439">
    <property type="entry name" value="PHENYLACETATE-COENZYME A LIGASE"/>
    <property type="match status" value="1"/>
</dbReference>
<dbReference type="Proteomes" id="UP000566819">
    <property type="component" value="Unassembled WGS sequence"/>
</dbReference>
<feature type="domain" description="AMP-dependent synthetase/ligase" evidence="4">
    <location>
        <begin position="151"/>
        <end position="333"/>
    </location>
</feature>
<dbReference type="SUPFAM" id="SSF56801">
    <property type="entry name" value="Acetyl-CoA synthetase-like"/>
    <property type="match status" value="1"/>
</dbReference>
<evidence type="ECO:0000256" key="1">
    <source>
        <dbReference type="ARBA" id="ARBA00022450"/>
    </source>
</evidence>
<dbReference type="PROSITE" id="PS00455">
    <property type="entry name" value="AMP_BINDING"/>
    <property type="match status" value="1"/>
</dbReference>
<evidence type="ECO:0000259" key="4">
    <source>
        <dbReference type="Pfam" id="PF00501"/>
    </source>
</evidence>